<dbReference type="InterPro" id="IPR036388">
    <property type="entry name" value="WH-like_DNA-bd_sf"/>
</dbReference>
<dbReference type="Pfam" id="PF01527">
    <property type="entry name" value="HTH_Tnp_1"/>
    <property type="match status" value="1"/>
</dbReference>
<dbReference type="EMBL" id="CYPR01000242">
    <property type="protein sequence ID" value="CUH40931.1"/>
    <property type="molecule type" value="Genomic_DNA"/>
</dbReference>
<dbReference type="EMBL" id="CYPR01000230">
    <property type="protein sequence ID" value="CUH40777.1"/>
    <property type="molecule type" value="Genomic_DNA"/>
</dbReference>
<comment type="similarity">
    <text evidence="1">Belongs to the transposase 8 family.</text>
</comment>
<evidence type="ECO:0000313" key="4">
    <source>
        <dbReference type="Proteomes" id="UP000049455"/>
    </source>
</evidence>
<sequence length="125" mass="14299">MRHEIVLGAERRRRWSDEAKLEILGEVGVDGWTVSDVARHHDLTRQHVYQWRRELRRKGLWPDPGGATFLPVEMAAVPEETVRVEAGAARRAEIAVILRNGRELRCEPGIEEAMLTRLIRAVETA</sequence>
<protein>
    <submittedName>
        <fullName evidence="2">Transposase</fullName>
    </submittedName>
</protein>
<dbReference type="Proteomes" id="UP000049455">
    <property type="component" value="Unassembled WGS sequence"/>
</dbReference>
<dbReference type="GO" id="GO:0004803">
    <property type="term" value="F:transposase activity"/>
    <property type="evidence" value="ECO:0007669"/>
    <property type="project" value="InterPro"/>
</dbReference>
<name>A0A0M7BD99_9RHOB</name>
<dbReference type="NCBIfam" id="NF047595">
    <property type="entry name" value="IS66_ISRel24_TnpA"/>
    <property type="match status" value="1"/>
</dbReference>
<dbReference type="PANTHER" id="PTHR37936">
    <property type="entry name" value="TRANSPOSASE INSC FOR INSERTION ELEMENT IS2A-RELATED"/>
    <property type="match status" value="1"/>
</dbReference>
<dbReference type="GO" id="GO:0043565">
    <property type="term" value="F:sequence-specific DNA binding"/>
    <property type="evidence" value="ECO:0007669"/>
    <property type="project" value="InterPro"/>
</dbReference>
<gene>
    <name evidence="2" type="ORF">JSE7799_03513</name>
    <name evidence="3" type="ORF">JSE7799_03672</name>
</gene>
<evidence type="ECO:0000313" key="3">
    <source>
        <dbReference type="EMBL" id="CUH40931.1"/>
    </source>
</evidence>
<dbReference type="AlphaFoldDB" id="A0A0M7BD99"/>
<reference evidence="2 4" key="1">
    <citation type="submission" date="2015-09" db="EMBL/GenBank/DDBJ databases">
        <authorList>
            <person name="Jackson K.R."/>
            <person name="Lunt B.L."/>
            <person name="Fisher J.N.B."/>
            <person name="Gardner A.V."/>
            <person name="Bailey M.E."/>
            <person name="Deus L.M."/>
            <person name="Earl A.S."/>
            <person name="Gibby P.D."/>
            <person name="Hartmann K.A."/>
            <person name="Liu J.E."/>
            <person name="Manci A.M."/>
            <person name="Nielsen D.A."/>
            <person name="Solomon M.B."/>
            <person name="Breakwell D.P."/>
            <person name="Burnett S.H."/>
            <person name="Grose J.H."/>
        </authorList>
    </citation>
    <scope>NUCLEOTIDE SEQUENCE [LARGE SCALE GENOMIC DNA]</scope>
    <source>
        <strain evidence="2 4">CECT 7799</strain>
    </source>
</reference>
<evidence type="ECO:0000256" key="1">
    <source>
        <dbReference type="ARBA" id="ARBA00009964"/>
    </source>
</evidence>
<organism evidence="2 4">
    <name type="scientific">Jannaschia seosinensis</name>
    <dbReference type="NCBI Taxonomy" id="313367"/>
    <lineage>
        <taxon>Bacteria</taxon>
        <taxon>Pseudomonadati</taxon>
        <taxon>Pseudomonadota</taxon>
        <taxon>Alphaproteobacteria</taxon>
        <taxon>Rhodobacterales</taxon>
        <taxon>Roseobacteraceae</taxon>
        <taxon>Jannaschia</taxon>
    </lineage>
</organism>
<dbReference type="InterPro" id="IPR002514">
    <property type="entry name" value="Transposase_8"/>
</dbReference>
<dbReference type="STRING" id="313367.JSE7799_03513"/>
<dbReference type="InterPro" id="IPR010921">
    <property type="entry name" value="Trp_repressor/repl_initiator"/>
</dbReference>
<dbReference type="Gene3D" id="1.10.10.10">
    <property type="entry name" value="Winged helix-like DNA-binding domain superfamily/Winged helix DNA-binding domain"/>
    <property type="match status" value="1"/>
</dbReference>
<evidence type="ECO:0000313" key="2">
    <source>
        <dbReference type="EMBL" id="CUH40777.1"/>
    </source>
</evidence>
<accession>A0A0M7BD99</accession>
<dbReference type="GO" id="GO:0006313">
    <property type="term" value="P:DNA transposition"/>
    <property type="evidence" value="ECO:0007669"/>
    <property type="project" value="InterPro"/>
</dbReference>
<dbReference type="PANTHER" id="PTHR37936:SF3">
    <property type="entry name" value="TRANSPOSASE INSC FOR INSERTION ELEMENT IS2A-RELATED"/>
    <property type="match status" value="1"/>
</dbReference>
<dbReference type="RefSeq" id="WP_055664779.1">
    <property type="nucleotide sequence ID" value="NZ_CYPR01000230.1"/>
</dbReference>
<keyword evidence="4" id="KW-1185">Reference proteome</keyword>
<proteinExistence type="inferred from homology"/>
<dbReference type="OrthoDB" id="9800877at2"/>
<dbReference type="SUPFAM" id="SSF48295">
    <property type="entry name" value="TrpR-like"/>
    <property type="match status" value="1"/>
</dbReference>